<comment type="caution">
    <text evidence="7">The sequence shown here is derived from an EMBL/GenBank/DDBJ whole genome shotgun (WGS) entry which is preliminary data.</text>
</comment>
<keyword evidence="3" id="KW-0812">Transmembrane</keyword>
<gene>
    <name evidence="7" type="ORF">RDB_LOCUS49120</name>
</gene>
<evidence type="ECO:0000256" key="2">
    <source>
        <dbReference type="ARBA" id="ARBA00022801"/>
    </source>
</evidence>
<name>A0A8H2XBB2_9AGAM</name>
<dbReference type="InterPro" id="IPR051601">
    <property type="entry name" value="Serine_prot/Carboxylest_S33"/>
</dbReference>
<dbReference type="GO" id="GO:0016787">
    <property type="term" value="F:hydrolase activity"/>
    <property type="evidence" value="ECO:0007669"/>
    <property type="project" value="UniProtKB-KW"/>
</dbReference>
<sequence>MAPLLASLVFGAAALTTSVYARHWPLPEGYDRFAPRVEGFQWLNCGQPKTSHECSRFEVPLDWADHTAGKASLAVARYKATKEPKLGTIFMNPGGPGTSGVDELLDGLAIMMSEASGGQYDIVSWDPRGIGNTVPRAGCFTDGIEEDKFWNGTIPGAGLEARGNFTNQDDIDAFYKQRKEVDDLIKKLGEQCVAYSKDTFQYIGTAAAVRDMIAMHDILEGSDKPINYWGISYGTVIGSYFINMFPKRVGRVVLDGVVDPELWANKPSHQKWAIEPESADQAFNGFLQECAAAGSPRCAFAGSDSNPETIRKYVFDLIDSAYYYKRKVGRKAKYSSAKIRSMIYKGMYTPSAWSQLAQNLAGAHEFLEKAIGAQTTRSLPASSNDALPLQSTTDSISTNDLLAPDYAFHGVTCADAVDPGNTTTQDVFHFLEHVTRTVSPMFGPSWVSSGFVCHHWPVRAVERYTGPWNKMLANPILVIGNKADPVTPFVSAKKVADALGDWAFLIQQDKYGHTSFAMHSNCTITALEQYFIHNKLSTRELHCETNQPLFSESILTKGALDEFNAVLNSTSTSETEVNSLQGVSGEARQHYNLLIATVALVAATGLVLLVSLLSRISGRYKLKSAYRTYSPRAVSDKASEAQGHRYDSLYGLGAETKSGGYSRVEA</sequence>
<dbReference type="PANTHER" id="PTHR43248">
    <property type="entry name" value="2-SUCCINYL-6-HYDROXY-2,4-CYCLOHEXADIENE-1-CARBOXYLATE SYNTHASE"/>
    <property type="match status" value="1"/>
</dbReference>
<evidence type="ECO:0000256" key="1">
    <source>
        <dbReference type="ARBA" id="ARBA00010088"/>
    </source>
</evidence>
<protein>
    <recommendedName>
        <fullName evidence="9">Hydrolase</fullName>
    </recommendedName>
</protein>
<organism evidence="7 8">
    <name type="scientific">Rhizoctonia solani</name>
    <dbReference type="NCBI Taxonomy" id="456999"/>
    <lineage>
        <taxon>Eukaryota</taxon>
        <taxon>Fungi</taxon>
        <taxon>Dikarya</taxon>
        <taxon>Basidiomycota</taxon>
        <taxon>Agaricomycotina</taxon>
        <taxon>Agaricomycetes</taxon>
        <taxon>Cantharellales</taxon>
        <taxon>Ceratobasidiaceae</taxon>
        <taxon>Rhizoctonia</taxon>
    </lineage>
</organism>
<accession>A0A8H2XBB2</accession>
<dbReference type="InterPro" id="IPR029058">
    <property type="entry name" value="AB_hydrolase_fold"/>
</dbReference>
<dbReference type="AlphaFoldDB" id="A0A8H2XBB2"/>
<evidence type="ECO:0008006" key="9">
    <source>
        <dbReference type="Google" id="ProtNLM"/>
    </source>
</evidence>
<proteinExistence type="inferred from homology"/>
<comment type="similarity">
    <text evidence="1">Belongs to the peptidase S33 family.</text>
</comment>
<reference evidence="7" key="1">
    <citation type="submission" date="2021-01" db="EMBL/GenBank/DDBJ databases">
        <authorList>
            <person name="Kaushik A."/>
        </authorList>
    </citation>
    <scope>NUCLEOTIDE SEQUENCE</scope>
    <source>
        <strain evidence="7">AG3-T5</strain>
    </source>
</reference>
<dbReference type="SUPFAM" id="SSF53474">
    <property type="entry name" value="alpha/beta-Hydrolases"/>
    <property type="match status" value="1"/>
</dbReference>
<dbReference type="EMBL" id="CAJMWW010000077">
    <property type="protein sequence ID" value="CAE6422658.1"/>
    <property type="molecule type" value="Genomic_DNA"/>
</dbReference>
<evidence type="ECO:0000259" key="5">
    <source>
        <dbReference type="Pfam" id="PF00561"/>
    </source>
</evidence>
<dbReference type="PANTHER" id="PTHR43248:SF25">
    <property type="entry name" value="AB HYDROLASE-1 DOMAIN-CONTAINING PROTEIN-RELATED"/>
    <property type="match status" value="1"/>
</dbReference>
<evidence type="ECO:0000313" key="8">
    <source>
        <dbReference type="Proteomes" id="UP000663841"/>
    </source>
</evidence>
<feature type="signal peptide" evidence="4">
    <location>
        <begin position="1"/>
        <end position="21"/>
    </location>
</feature>
<dbReference type="InterPro" id="IPR000073">
    <property type="entry name" value="AB_hydrolase_1"/>
</dbReference>
<keyword evidence="4" id="KW-0732">Signal</keyword>
<evidence type="ECO:0000256" key="3">
    <source>
        <dbReference type="SAM" id="Phobius"/>
    </source>
</evidence>
<evidence type="ECO:0000313" key="7">
    <source>
        <dbReference type="EMBL" id="CAE6422658.1"/>
    </source>
</evidence>
<feature type="transmembrane region" description="Helical" evidence="3">
    <location>
        <begin position="591"/>
        <end position="613"/>
    </location>
</feature>
<evidence type="ECO:0000259" key="6">
    <source>
        <dbReference type="Pfam" id="PF08386"/>
    </source>
</evidence>
<dbReference type="Gene3D" id="3.40.50.1820">
    <property type="entry name" value="alpha/beta hydrolase"/>
    <property type="match status" value="1"/>
</dbReference>
<dbReference type="Pfam" id="PF08386">
    <property type="entry name" value="Abhydrolase_4"/>
    <property type="match status" value="1"/>
</dbReference>
<feature type="domain" description="AB hydrolase-1" evidence="5">
    <location>
        <begin position="88"/>
        <end position="293"/>
    </location>
</feature>
<keyword evidence="2" id="KW-0378">Hydrolase</keyword>
<feature type="domain" description="Peptidase S33 tripeptidyl aminopeptidase-like C-terminal" evidence="6">
    <location>
        <begin position="439"/>
        <end position="543"/>
    </location>
</feature>
<dbReference type="InterPro" id="IPR013595">
    <property type="entry name" value="Pept_S33_TAP-like_C"/>
</dbReference>
<keyword evidence="3" id="KW-1133">Transmembrane helix</keyword>
<dbReference type="Pfam" id="PF00561">
    <property type="entry name" value="Abhydrolase_1"/>
    <property type="match status" value="1"/>
</dbReference>
<feature type="chain" id="PRO_5034491039" description="Hydrolase" evidence="4">
    <location>
        <begin position="22"/>
        <end position="666"/>
    </location>
</feature>
<dbReference type="Proteomes" id="UP000663841">
    <property type="component" value="Unassembled WGS sequence"/>
</dbReference>
<keyword evidence="3" id="KW-0472">Membrane</keyword>
<evidence type="ECO:0000256" key="4">
    <source>
        <dbReference type="SAM" id="SignalP"/>
    </source>
</evidence>